<dbReference type="RefSeq" id="WP_158463578.1">
    <property type="nucleotide sequence ID" value="NZ_VZAD01000061.1"/>
</dbReference>
<evidence type="ECO:0000313" key="1">
    <source>
        <dbReference type="EMBL" id="MQP11837.1"/>
    </source>
</evidence>
<name>A0A6A7WBH3_9BACT</name>
<dbReference type="AlphaFoldDB" id="A0A6A7WBH3"/>
<proteinExistence type="predicted"/>
<gene>
    <name evidence="1" type="ORF">F7D20_07690</name>
</gene>
<dbReference type="OrthoDB" id="9802752at2"/>
<keyword evidence="2" id="KW-1185">Reference proteome</keyword>
<dbReference type="Pfam" id="PF13310">
    <property type="entry name" value="Virulence_RhuM"/>
    <property type="match status" value="1"/>
</dbReference>
<evidence type="ECO:0000313" key="2">
    <source>
        <dbReference type="Proteomes" id="UP000384372"/>
    </source>
</evidence>
<organism evidence="1 2">
    <name type="scientific">Segatella copri</name>
    <dbReference type="NCBI Taxonomy" id="165179"/>
    <lineage>
        <taxon>Bacteria</taxon>
        <taxon>Pseudomonadati</taxon>
        <taxon>Bacteroidota</taxon>
        <taxon>Bacteroidia</taxon>
        <taxon>Bacteroidales</taxon>
        <taxon>Prevotellaceae</taxon>
        <taxon>Segatella</taxon>
    </lineage>
</organism>
<comment type="caution">
    <text evidence="1">The sequence shown here is derived from an EMBL/GenBank/DDBJ whole genome shotgun (WGS) entry which is preliminary data.</text>
</comment>
<accession>A0A6A7WBH3</accession>
<dbReference type="PANTHER" id="PTHR35810">
    <property type="entry name" value="CYTOPLASMIC PROTEIN-RELATED"/>
    <property type="match status" value="1"/>
</dbReference>
<dbReference type="PANTHER" id="PTHR35810:SF1">
    <property type="entry name" value="CYTOPLASMIC PROTEIN"/>
    <property type="match status" value="1"/>
</dbReference>
<dbReference type="Proteomes" id="UP000384372">
    <property type="component" value="Unassembled WGS sequence"/>
</dbReference>
<reference evidence="1 2" key="1">
    <citation type="submission" date="2019-09" db="EMBL/GenBank/DDBJ databases">
        <title>Distinct polysaccharide growth profiles of human intestinal Prevotella copri isolates.</title>
        <authorList>
            <person name="Fehlner-Peach H."/>
            <person name="Magnabosco C."/>
            <person name="Raghavan V."/>
            <person name="Scher J.U."/>
            <person name="Tett A."/>
            <person name="Cox L.M."/>
            <person name="Gottsegen C."/>
            <person name="Watters A."/>
            <person name="Wiltshire- Gordon J.D."/>
            <person name="Segata N."/>
            <person name="Bonneau R."/>
            <person name="Littman D.R."/>
        </authorList>
    </citation>
    <scope>NUCLEOTIDE SEQUENCE [LARGE SCALE GENOMIC DNA]</scope>
    <source>
        <strain evidence="2">iAQ1173</strain>
    </source>
</reference>
<dbReference type="EMBL" id="VZAD01000061">
    <property type="protein sequence ID" value="MQP11837.1"/>
    <property type="molecule type" value="Genomic_DNA"/>
</dbReference>
<sequence>MSSLSHVAQLKEGDLNKYSVIQKTWITATEGKRYEANVYNLDMIIAVGYRVNSYKATRFR</sequence>
<protein>
    <submittedName>
        <fullName evidence="1">Virulence RhuM family protein</fullName>
    </submittedName>
</protein>
<dbReference type="InterPro" id="IPR011204">
    <property type="entry name" value="Virulence_RhuM-like"/>
</dbReference>